<dbReference type="RefSeq" id="WP_240074696.1">
    <property type="nucleotide sequence ID" value="NZ_LT976858.1"/>
</dbReference>
<keyword evidence="1" id="KW-0863">Zinc-finger</keyword>
<keyword evidence="4" id="KW-0347">Helicase</keyword>
<evidence type="ECO:0000259" key="3">
    <source>
        <dbReference type="PROSITE" id="PS51192"/>
    </source>
</evidence>
<evidence type="ECO:0000313" key="6">
    <source>
        <dbReference type="EMBL" id="SPD69201.1"/>
    </source>
</evidence>
<gene>
    <name evidence="5" type="ORF">CBM2586_P70026</name>
    <name evidence="4" type="ORF">CBM2589_P60024</name>
    <name evidence="6" type="ORF">CBM2636_P10112</name>
</gene>
<geneLocation type="plasmid" evidence="8">
    <name>cbm2586_p</name>
</geneLocation>
<dbReference type="AlphaFoldDB" id="A0A375CSM4"/>
<evidence type="ECO:0000313" key="5">
    <source>
        <dbReference type="EMBL" id="SOY78210.1"/>
    </source>
</evidence>
<dbReference type="GO" id="GO:0004386">
    <property type="term" value="F:helicase activity"/>
    <property type="evidence" value="ECO:0007669"/>
    <property type="project" value="UniProtKB-KW"/>
</dbReference>
<keyword evidence="4" id="KW-0378">Hydrolase</keyword>
<dbReference type="Proteomes" id="UP000257016">
    <property type="component" value="Unassembled WGS sequence"/>
</dbReference>
<dbReference type="InterPro" id="IPR038718">
    <property type="entry name" value="SNF2-like_sf"/>
</dbReference>
<dbReference type="PROSITE" id="PS51192">
    <property type="entry name" value="HELICASE_ATP_BIND_1"/>
    <property type="match status" value="1"/>
</dbReference>
<geneLocation type="plasmid" evidence="7">
    <name>cbm2636p</name>
</geneLocation>
<dbReference type="SMART" id="SM00487">
    <property type="entry name" value="DEXDc"/>
    <property type="match status" value="1"/>
</dbReference>
<accession>A0A375CSM4</accession>
<dbReference type="PANTHER" id="PTHR10799">
    <property type="entry name" value="SNF2/RAD54 HELICASE FAMILY"/>
    <property type="match status" value="1"/>
</dbReference>
<evidence type="ECO:0000259" key="2">
    <source>
        <dbReference type="PROSITE" id="PS50966"/>
    </source>
</evidence>
<dbReference type="InterPro" id="IPR027417">
    <property type="entry name" value="P-loop_NTPase"/>
</dbReference>
<dbReference type="InterPro" id="IPR014001">
    <property type="entry name" value="Helicase_ATP-bd"/>
</dbReference>
<keyword evidence="1" id="KW-0862">Zinc</keyword>
<dbReference type="SUPFAM" id="SSF52540">
    <property type="entry name" value="P-loop containing nucleoside triphosphate hydrolases"/>
    <property type="match status" value="1"/>
</dbReference>
<dbReference type="InterPro" id="IPR000330">
    <property type="entry name" value="SNF2_N"/>
</dbReference>
<keyword evidence="1" id="KW-0479">Metal-binding</keyword>
<geneLocation type="plasmid" evidence="6">
    <name>CBM2636p</name>
</geneLocation>
<dbReference type="GO" id="GO:0005524">
    <property type="term" value="F:ATP binding"/>
    <property type="evidence" value="ECO:0007669"/>
    <property type="project" value="InterPro"/>
</dbReference>
<dbReference type="InterPro" id="IPR007527">
    <property type="entry name" value="Znf_SWIM"/>
</dbReference>
<proteinExistence type="predicted"/>
<protein>
    <submittedName>
        <fullName evidence="4 6">Helicase</fullName>
    </submittedName>
</protein>
<dbReference type="Proteomes" id="UP000256297">
    <property type="component" value="Plasmid CBM2589_p"/>
</dbReference>
<organism evidence="4">
    <name type="scientific">Cupriavidus taiwanensis</name>
    <dbReference type="NCBI Taxonomy" id="164546"/>
    <lineage>
        <taxon>Bacteria</taxon>
        <taxon>Pseudomonadati</taxon>
        <taxon>Pseudomonadota</taxon>
        <taxon>Betaproteobacteria</taxon>
        <taxon>Burkholderiales</taxon>
        <taxon>Burkholderiaceae</taxon>
        <taxon>Cupriavidus</taxon>
    </lineage>
</organism>
<evidence type="ECO:0000256" key="1">
    <source>
        <dbReference type="PROSITE-ProRule" id="PRU00325"/>
    </source>
</evidence>
<reference evidence="7 8" key="1">
    <citation type="submission" date="2018-01" db="EMBL/GenBank/DDBJ databases">
        <authorList>
            <person name="Clerissi C."/>
        </authorList>
    </citation>
    <scope>NUCLEOTIDE SEQUENCE</scope>
    <source>
        <strain evidence="5">Cupriavidus taiwanensis LMG 19430</strain>
        <strain evidence="4">Cupriavidus taiwanensis STM 3521</strain>
        <strain evidence="6">Cupriavidus taiwanensis SWF 66322</strain>
        <plasmid evidence="8">cbm2586_p</plasmid>
        <plasmid evidence="6">CBM2636p</plasmid>
        <plasmid evidence="7">cbm2636p</plasmid>
    </source>
</reference>
<dbReference type="EMBL" id="OFSN01000064">
    <property type="protein sequence ID" value="SOY78210.1"/>
    <property type="molecule type" value="Genomic_DNA"/>
</dbReference>
<dbReference type="Proteomes" id="UP000254259">
    <property type="component" value="Plasmid CBM2636p"/>
</dbReference>
<dbReference type="Pfam" id="PF00176">
    <property type="entry name" value="SNF2-rel_dom"/>
    <property type="match status" value="1"/>
</dbReference>
<feature type="domain" description="SWIM-type" evidence="2">
    <location>
        <begin position="52"/>
        <end position="90"/>
    </location>
</feature>
<name>A0A375CSM4_9BURK</name>
<dbReference type="EMBL" id="OFSP01000074">
    <property type="protein sequence ID" value="SOY77273.1"/>
    <property type="molecule type" value="Genomic_DNA"/>
</dbReference>
<evidence type="ECO:0000313" key="7">
    <source>
        <dbReference type="Proteomes" id="UP000254259"/>
    </source>
</evidence>
<dbReference type="EMBL" id="LT984815">
    <property type="protein sequence ID" value="SPD69201.1"/>
    <property type="molecule type" value="Genomic_DNA"/>
</dbReference>
<evidence type="ECO:0000313" key="4">
    <source>
        <dbReference type="EMBL" id="SOY77273.1"/>
    </source>
</evidence>
<dbReference type="GO" id="GO:0008270">
    <property type="term" value="F:zinc ion binding"/>
    <property type="evidence" value="ECO:0007669"/>
    <property type="project" value="UniProtKB-KW"/>
</dbReference>
<keyword evidence="4" id="KW-0067">ATP-binding</keyword>
<dbReference type="Pfam" id="PF04434">
    <property type="entry name" value="SWIM"/>
    <property type="match status" value="1"/>
</dbReference>
<keyword evidence="6" id="KW-0614">Plasmid</keyword>
<dbReference type="Gene3D" id="3.40.50.10810">
    <property type="entry name" value="Tandem AAA-ATPase domain"/>
    <property type="match status" value="1"/>
</dbReference>
<dbReference type="PROSITE" id="PS50966">
    <property type="entry name" value="ZF_SWIM"/>
    <property type="match status" value="1"/>
</dbReference>
<feature type="domain" description="Helicase ATP-binding" evidence="3">
    <location>
        <begin position="642"/>
        <end position="738"/>
    </location>
</feature>
<sequence>MSVSYDPRQIAAWLDSFTVSKARSYASAVSELRWIDGDTLAGLVQGTRSRPYDVRAYFHDIDEDMWVEGECTCPVGVDCKHVAALLIAGLALQPKPSATGVRAELVTWLEGFRARRTAATPAAKKKSAKATHALAYVIEQSYRGAEIFLYKARVGADGTIRSLDDPWQNVEKALIQPPKFVTEEDLPILRGLWLGRSGAYSGGFSLEGTTGAATLEKLIATGRLFASSAVGTMHPGTPCLVHSGPARSAQITWQAQADSRVRPVLQAEPPATLLLTTTQPCWYVDAHSGESGLLALPWPAEQVADFLSMPAITLDEAALVGSVLREIAPDLPAPPAADASSIQMIDSVPVPVLALDTLPVWGAGWSPSASQGGLDFATVSFDYASHSLPANSNTTLVRTAGGEVIQIRRSTELERKRLTELQKAGFRKIPAHRAQGPKAFPPGLLGPEDDGGWPDLMTLVLPALRASGWRVVMTDAFRHNVIEIEAIDGNLRPTGDGWFDVEMGITVNGRTVRLELLLADLFRRDSRWLSGQLETIADDEAIDLKTDRNERLRLRADRLKPVVRVLIDLFDSLGTGMRISKWDAARLHALDQTGRWQFHGDASIRLLAQRLMAGRGVTDVPVPRGLKADLRAYQRQGLAWMQFLREHGLSGVLADDMGLGKTIQALAHILTEKERGRLDRPALIVVPTTLMHNWCEEAQRFTPRLRVLALHGSQRHERFDQIGEHDLILTTYALLRFDPVAIRRRLVQCAPLPPSGRCRATARQSDETSHRLPGAVARGSVEWLPG</sequence>
<keyword evidence="4" id="KW-0547">Nucleotide-binding</keyword>
<evidence type="ECO:0000313" key="8">
    <source>
        <dbReference type="Proteomes" id="UP000257016"/>
    </source>
</evidence>